<evidence type="ECO:0000256" key="1">
    <source>
        <dbReference type="SAM" id="MobiDB-lite"/>
    </source>
</evidence>
<name>A0A067S2W4_GALM3</name>
<feature type="transmembrane region" description="Helical" evidence="2">
    <location>
        <begin position="45"/>
        <end position="66"/>
    </location>
</feature>
<evidence type="ECO:0000256" key="2">
    <source>
        <dbReference type="SAM" id="Phobius"/>
    </source>
</evidence>
<dbReference type="EMBL" id="KL142490">
    <property type="protein sequence ID" value="KDR65165.1"/>
    <property type="molecule type" value="Genomic_DNA"/>
</dbReference>
<proteinExistence type="predicted"/>
<keyword evidence="2" id="KW-0812">Transmembrane</keyword>
<evidence type="ECO:0000313" key="4">
    <source>
        <dbReference type="EMBL" id="KDR65165.1"/>
    </source>
</evidence>
<evidence type="ECO:0000313" key="5">
    <source>
        <dbReference type="Proteomes" id="UP000027222"/>
    </source>
</evidence>
<dbReference type="AlphaFoldDB" id="A0A067S2W4"/>
<keyword evidence="5" id="KW-1185">Reference proteome</keyword>
<gene>
    <name evidence="4" type="ORF">GALMADRAFT_260305</name>
</gene>
<dbReference type="Pfam" id="PF20153">
    <property type="entry name" value="DUF6535"/>
    <property type="match status" value="1"/>
</dbReference>
<accession>A0A067S2W4</accession>
<keyword evidence="2" id="KW-0472">Membrane</keyword>
<protein>
    <recommendedName>
        <fullName evidence="3">DUF6535 domain-containing protein</fullName>
    </recommendedName>
</protein>
<dbReference type="Proteomes" id="UP000027222">
    <property type="component" value="Unassembled WGS sequence"/>
</dbReference>
<dbReference type="InterPro" id="IPR045338">
    <property type="entry name" value="DUF6535"/>
</dbReference>
<feature type="region of interest" description="Disordered" evidence="1">
    <location>
        <begin position="523"/>
        <end position="546"/>
    </location>
</feature>
<sequence length="546" mass="62257">MRADGLKKWHVPKIFTALPLLLQSALVLFLAGIIDFLLAFGDIAVIIPVSVVTILVLLFLVITTMLPTVQGFLMCLPYPYSRTNPISPAQCPYKSPQAHAFRVMLSSVISLCYKLITGQSLWFGWQYSEPIGLVISVMITWTKKTWSEFDMAWLKLRHQFMQRYDLDKGSYPRDLSDVDNDPPIFDLAQALMANIGSQDTNVIENSLSAQYHCFSEVSKWVTDREIHRLHHEPLQAIIQSNEYLRDIMPVGGCFVSFTGYCDFPIYVEPRATFHPSRLSSMLHQENMFSFLESLYLPYKDFDTGISKHQLELAMRLSTDIHYGYYKHSSTAALPDFLFEPFSVGDDKNNDTLLWQWVNNFSTFFRSAEGVQKPYIPGGTLQTHQDTPRLIWYFAFVSLESTFTLNEGLGPAIQGKFIDTFRTITDNLNEQMSLPDFREPNLLFYLTGLYLYTIKHRGETYHMCLDGLILAMRTYKERTIDAGIINSDLEEIYSGPVTETFYGGPFSSKWWSFLDSPHDCGGSSISRRSHPSLREHAGVTAPASPDP</sequence>
<feature type="transmembrane region" description="Helical" evidence="2">
    <location>
        <begin position="20"/>
        <end position="38"/>
    </location>
</feature>
<evidence type="ECO:0000259" key="3">
    <source>
        <dbReference type="Pfam" id="PF20153"/>
    </source>
</evidence>
<organism evidence="4 5">
    <name type="scientific">Galerina marginata (strain CBS 339.88)</name>
    <dbReference type="NCBI Taxonomy" id="685588"/>
    <lineage>
        <taxon>Eukaryota</taxon>
        <taxon>Fungi</taxon>
        <taxon>Dikarya</taxon>
        <taxon>Basidiomycota</taxon>
        <taxon>Agaricomycotina</taxon>
        <taxon>Agaricomycetes</taxon>
        <taxon>Agaricomycetidae</taxon>
        <taxon>Agaricales</taxon>
        <taxon>Agaricineae</taxon>
        <taxon>Strophariaceae</taxon>
        <taxon>Galerina</taxon>
    </lineage>
</organism>
<feature type="domain" description="DUF6535" evidence="3">
    <location>
        <begin position="1"/>
        <end position="38"/>
    </location>
</feature>
<dbReference type="HOGENOM" id="CLU_612566_0_0_1"/>
<reference evidence="5" key="1">
    <citation type="journal article" date="2014" name="Proc. Natl. Acad. Sci. U.S.A.">
        <title>Extensive sampling of basidiomycete genomes demonstrates inadequacy of the white-rot/brown-rot paradigm for wood decay fungi.</title>
        <authorList>
            <person name="Riley R."/>
            <person name="Salamov A.A."/>
            <person name="Brown D.W."/>
            <person name="Nagy L.G."/>
            <person name="Floudas D."/>
            <person name="Held B.W."/>
            <person name="Levasseur A."/>
            <person name="Lombard V."/>
            <person name="Morin E."/>
            <person name="Otillar R."/>
            <person name="Lindquist E.A."/>
            <person name="Sun H."/>
            <person name="LaButti K.M."/>
            <person name="Schmutz J."/>
            <person name="Jabbour D."/>
            <person name="Luo H."/>
            <person name="Baker S.E."/>
            <person name="Pisabarro A.G."/>
            <person name="Walton J.D."/>
            <person name="Blanchette R.A."/>
            <person name="Henrissat B."/>
            <person name="Martin F."/>
            <person name="Cullen D."/>
            <person name="Hibbett D.S."/>
            <person name="Grigoriev I.V."/>
        </authorList>
    </citation>
    <scope>NUCLEOTIDE SEQUENCE [LARGE SCALE GENOMIC DNA]</scope>
    <source>
        <strain evidence="5">CBS 339.88</strain>
    </source>
</reference>
<keyword evidence="2" id="KW-1133">Transmembrane helix</keyword>